<evidence type="ECO:0000256" key="1">
    <source>
        <dbReference type="SAM" id="MobiDB-lite"/>
    </source>
</evidence>
<accession>A0A6N8IVK7</accession>
<protein>
    <submittedName>
        <fullName evidence="4">DUF4178 domain-containing protein</fullName>
    </submittedName>
</protein>
<evidence type="ECO:0000313" key="5">
    <source>
        <dbReference type="Proteomes" id="UP000469385"/>
    </source>
</evidence>
<feature type="compositionally biased region" description="Gly residues" evidence="1">
    <location>
        <begin position="487"/>
        <end position="499"/>
    </location>
</feature>
<dbReference type="Proteomes" id="UP000469385">
    <property type="component" value="Unassembled WGS sequence"/>
</dbReference>
<sequence>MPTETPQRSYRAPCPGCGAPVEFRSAQSTHAVCSYCRSTVVRAGDTLARVGKMAELFDDHSPLQLMASGRFDGRAFTLVGRLQYRSGSGTWSEWQALFDDGASGQLAEDNGAYVFSFPASLQREVPQPAQLRLGATTAVASKRFTVTTNDQAVLLAAQGELPKLPPPGQPFAVVELRSDDGEVLSIDWGVAPPPVGRGREVRLDDLQLAGLAGESAREEKARQFACPNCGAPVEVRLEGTRSITCGSCHSLIDLSQGVGGELRHALQDEPVQPLIPLGALGTLQGAEWQVVGFQHRMGWLAGEEDERFGWSEYLLYNRKRGFVFLVDAEDGWSLVRPVTGAPTLAPGGSEATYLGTRYTLRESYTAETFYVAGEFYWPVERGQRTANRDFASGKRLLSMEQSAREVTWSSGGALPSAAVVQAFGLQGKGDQLRRGDAGPTSTGGGVGCGCATILIILAVIILLVVLFALLRDDGGSGGSGSARSSGGSWGGSSSGGGHK</sequence>
<evidence type="ECO:0000313" key="4">
    <source>
        <dbReference type="EMBL" id="MVQ30595.1"/>
    </source>
</evidence>
<keyword evidence="2" id="KW-0812">Transmembrane</keyword>
<evidence type="ECO:0000259" key="3">
    <source>
        <dbReference type="Pfam" id="PF13785"/>
    </source>
</evidence>
<dbReference type="Pfam" id="PF13785">
    <property type="entry name" value="DUF4178"/>
    <property type="match status" value="2"/>
</dbReference>
<name>A0A6N8IVK7_9BURK</name>
<dbReference type="EMBL" id="WSEL01000007">
    <property type="protein sequence ID" value="MVQ30595.1"/>
    <property type="molecule type" value="Genomic_DNA"/>
</dbReference>
<proteinExistence type="predicted"/>
<evidence type="ECO:0000256" key="2">
    <source>
        <dbReference type="SAM" id="Phobius"/>
    </source>
</evidence>
<dbReference type="AlphaFoldDB" id="A0A6N8IVK7"/>
<feature type="transmembrane region" description="Helical" evidence="2">
    <location>
        <begin position="451"/>
        <end position="470"/>
    </location>
</feature>
<feature type="domain" description="DUF4178" evidence="3">
    <location>
        <begin position="277"/>
        <end position="414"/>
    </location>
</feature>
<feature type="domain" description="DUF4178" evidence="3">
    <location>
        <begin position="69"/>
        <end position="189"/>
    </location>
</feature>
<feature type="region of interest" description="Disordered" evidence="1">
    <location>
        <begin position="476"/>
        <end position="499"/>
    </location>
</feature>
<dbReference type="InterPro" id="IPR025235">
    <property type="entry name" value="DUF4178"/>
</dbReference>
<keyword evidence="2" id="KW-1133">Transmembrane helix</keyword>
<reference evidence="4 5" key="1">
    <citation type="submission" date="2019-12" db="EMBL/GenBank/DDBJ databases">
        <authorList>
            <person name="Huq M.A."/>
        </authorList>
    </citation>
    <scope>NUCLEOTIDE SEQUENCE [LARGE SCALE GENOMIC DNA]</scope>
    <source>
        <strain evidence="4 5">MAH-25</strain>
    </source>
</reference>
<dbReference type="RefSeq" id="WP_157398726.1">
    <property type="nucleotide sequence ID" value="NZ_WSEL01000007.1"/>
</dbReference>
<comment type="caution">
    <text evidence="4">The sequence shown here is derived from an EMBL/GenBank/DDBJ whole genome shotgun (WGS) entry which is preliminary data.</text>
</comment>
<keyword evidence="2" id="KW-0472">Membrane</keyword>
<gene>
    <name evidence="4" type="ORF">GON04_14120</name>
</gene>
<organism evidence="4 5">
    <name type="scientific">Ramlibacter pinisoli</name>
    <dbReference type="NCBI Taxonomy" id="2682844"/>
    <lineage>
        <taxon>Bacteria</taxon>
        <taxon>Pseudomonadati</taxon>
        <taxon>Pseudomonadota</taxon>
        <taxon>Betaproteobacteria</taxon>
        <taxon>Burkholderiales</taxon>
        <taxon>Comamonadaceae</taxon>
        <taxon>Ramlibacter</taxon>
    </lineage>
</organism>
<keyword evidence="5" id="KW-1185">Reference proteome</keyword>